<dbReference type="AlphaFoldDB" id="A0A1I8FDQ8"/>
<dbReference type="WBParaSite" id="maker-unitig_29862-snap-gene-0.2-mRNA-1">
    <property type="protein sequence ID" value="maker-unitig_29862-snap-gene-0.2-mRNA-1"/>
    <property type="gene ID" value="maker-unitig_29862-snap-gene-0.2"/>
</dbReference>
<protein>
    <submittedName>
        <fullName evidence="4">RSN1_TM domain-containing protein</fullName>
    </submittedName>
</protein>
<name>A0A1I8FDQ8_9PLAT</name>
<feature type="transmembrane region" description="Helical" evidence="2">
    <location>
        <begin position="302"/>
        <end position="324"/>
    </location>
</feature>
<accession>A0A1I8FDQ8</accession>
<evidence type="ECO:0000256" key="1">
    <source>
        <dbReference type="SAM" id="MobiDB-lite"/>
    </source>
</evidence>
<proteinExistence type="predicted"/>
<keyword evidence="2" id="KW-0472">Membrane</keyword>
<reference evidence="4" key="1">
    <citation type="submission" date="2016-11" db="UniProtKB">
        <authorList>
            <consortium name="WormBaseParasite"/>
        </authorList>
    </citation>
    <scope>IDENTIFICATION</scope>
</reference>
<evidence type="ECO:0000313" key="4">
    <source>
        <dbReference type="WBParaSite" id="maker-unitig_29862-snap-gene-0.2-mRNA-1"/>
    </source>
</evidence>
<keyword evidence="2" id="KW-1133">Transmembrane helix</keyword>
<sequence>GQRAIWDAASALDALQRPRRAAQPAERRRHARGRLRRPCCHPARPPPELYKNVAERGRWSDQLMEAPPGSTRRNPAAPMPPASFYLFLADSGYEWRSSKRGLHSGPEAFLPQQRVLFSWPASCGPRLQPARATRQARLKLNRRLSLLAAWAAAPTWSSAASLYRGRSEQQSNAQAMFQLGPICTEGPRAWRERFCHLANQRLTLRSALQRPAPCYLCLFMLAALCRLAVELLMTICGAGNTPVADLISLLSFSNFWPSATLPPEQQRAGQHQAGSAAYDEDGESPDSANQQRQYSMAAGSASWIPCCSLSLLACVVYLLIRFLNRAANSGRLGRCARSESQ</sequence>
<keyword evidence="3" id="KW-1185">Reference proteome</keyword>
<evidence type="ECO:0000313" key="3">
    <source>
        <dbReference type="Proteomes" id="UP000095280"/>
    </source>
</evidence>
<feature type="compositionally biased region" description="Basic residues" evidence="1">
    <location>
        <begin position="27"/>
        <end position="39"/>
    </location>
</feature>
<feature type="region of interest" description="Disordered" evidence="1">
    <location>
        <begin position="15"/>
        <end position="51"/>
    </location>
</feature>
<dbReference type="Proteomes" id="UP000095280">
    <property type="component" value="Unplaced"/>
</dbReference>
<feature type="region of interest" description="Disordered" evidence="1">
    <location>
        <begin position="263"/>
        <end position="291"/>
    </location>
</feature>
<keyword evidence="2" id="KW-0812">Transmembrane</keyword>
<evidence type="ECO:0000256" key="2">
    <source>
        <dbReference type="SAM" id="Phobius"/>
    </source>
</evidence>
<organism evidence="3 4">
    <name type="scientific">Macrostomum lignano</name>
    <dbReference type="NCBI Taxonomy" id="282301"/>
    <lineage>
        <taxon>Eukaryota</taxon>
        <taxon>Metazoa</taxon>
        <taxon>Spiralia</taxon>
        <taxon>Lophotrochozoa</taxon>
        <taxon>Platyhelminthes</taxon>
        <taxon>Rhabditophora</taxon>
        <taxon>Macrostomorpha</taxon>
        <taxon>Macrostomida</taxon>
        <taxon>Macrostomidae</taxon>
        <taxon>Macrostomum</taxon>
    </lineage>
</organism>